<feature type="signal peptide" evidence="2">
    <location>
        <begin position="1"/>
        <end position="22"/>
    </location>
</feature>
<dbReference type="InterPro" id="IPR007863">
    <property type="entry name" value="Peptidase_M16_C"/>
</dbReference>
<keyword evidence="6" id="KW-1185">Reference proteome</keyword>
<dbReference type="Gene3D" id="3.30.830.10">
    <property type="entry name" value="Metalloenzyme, LuxS/M16 peptidase-like"/>
    <property type="match status" value="2"/>
</dbReference>
<feature type="domain" description="Peptidase M16 C-terminal" evidence="4">
    <location>
        <begin position="193"/>
        <end position="377"/>
    </location>
</feature>
<evidence type="ECO:0000313" key="6">
    <source>
        <dbReference type="Proteomes" id="UP000031631"/>
    </source>
</evidence>
<evidence type="ECO:0000256" key="1">
    <source>
        <dbReference type="ARBA" id="ARBA00007261"/>
    </source>
</evidence>
<dbReference type="Proteomes" id="UP000031631">
    <property type="component" value="Chromosome"/>
</dbReference>
<protein>
    <submittedName>
        <fullName evidence="5">Peptidase M16 family protein</fullName>
    </submittedName>
</protein>
<dbReference type="RefSeq" id="WP_223212040.1">
    <property type="nucleotide sequence ID" value="NZ_AP012273.1"/>
</dbReference>
<feature type="chain" id="PRO_5030708149" evidence="2">
    <location>
        <begin position="23"/>
        <end position="453"/>
    </location>
</feature>
<sequence>MKKLLASMTAILLLGALITVTAAPLPITTFQLDNGLTLVVSEDHSSPTVGVSIAYHVGFRLEPRGRTGFAHLFEHMMFEGTPNAPKGSFVKIIQGGGGSLNGSTRYDYTNYISTAPVSTLEPILWLEADRMRHLDFSKQNLDNQRNVVKEEIRVNVKNKPYGLFFWTDLAALAFDKWENAHDGYGSFVDLDKASIEDVKHFHQTYYAPNNAVLAVAGDVDPQQVYQTVKKYFGTIPAARIPSRPDVSEPLNQKERFREEQDEHASVPAIAIGWKMPGPDSPDYYPLAVLGELLMSGDASLLYQKLIKEKQTMLSISGGLGWPLGDPLTFDGPTLMVAFGLYKPNHEALEDVNSIQQVIDGIARKGVSTERLKAVQTKMVADYYKSIARNLQRADYLAITRLLHGNADLVNRYPALLEKVTPADIQRVAATYLTVNNRSWIDRKIASHQQEKQP</sequence>
<dbReference type="InterPro" id="IPR050361">
    <property type="entry name" value="MPP/UQCRC_Complex"/>
</dbReference>
<accession>A0A7U6JJ73</accession>
<organism evidence="5 6">
    <name type="scientific">Thiolapillus brandeum</name>
    <dbReference type="NCBI Taxonomy" id="1076588"/>
    <lineage>
        <taxon>Bacteria</taxon>
        <taxon>Pseudomonadati</taxon>
        <taxon>Pseudomonadota</taxon>
        <taxon>Gammaproteobacteria</taxon>
        <taxon>Chromatiales</taxon>
        <taxon>Sedimenticolaceae</taxon>
        <taxon>Thiolapillus</taxon>
    </lineage>
</organism>
<dbReference type="Pfam" id="PF05193">
    <property type="entry name" value="Peptidase_M16_C"/>
    <property type="match status" value="1"/>
</dbReference>
<name>A0A7U6JJ73_9GAMM</name>
<dbReference type="SUPFAM" id="SSF63411">
    <property type="entry name" value="LuxS/MPP-like metallohydrolase"/>
    <property type="match status" value="2"/>
</dbReference>
<evidence type="ECO:0000313" key="5">
    <source>
        <dbReference type="EMBL" id="BAO44830.1"/>
    </source>
</evidence>
<keyword evidence="2" id="KW-0732">Signal</keyword>
<dbReference type="GO" id="GO:0046872">
    <property type="term" value="F:metal ion binding"/>
    <property type="evidence" value="ECO:0007669"/>
    <property type="project" value="InterPro"/>
</dbReference>
<reference evidence="5 6" key="1">
    <citation type="journal article" date="2014" name="PLoS ONE">
        <title>Physiological and genomic features of a novel sulfur-oxidizing gammaproteobacterium belonging to a previously uncultivated symbiotic lineage isolated from a hydrothermal vent.</title>
        <authorList>
            <person name="Nunoura T."/>
            <person name="Takaki Y."/>
            <person name="Kazama H."/>
            <person name="Kakuta J."/>
            <person name="Shimamura S."/>
            <person name="Makita H."/>
            <person name="Hirai M."/>
            <person name="Miyazaki M."/>
            <person name="Takai K."/>
        </authorList>
    </citation>
    <scope>NUCLEOTIDE SEQUENCE [LARGE SCALE GENOMIC DNA]</scope>
    <source>
        <strain evidence="5 6">Hiromi1</strain>
    </source>
</reference>
<evidence type="ECO:0000259" key="4">
    <source>
        <dbReference type="Pfam" id="PF05193"/>
    </source>
</evidence>
<dbReference type="PANTHER" id="PTHR11851:SF49">
    <property type="entry name" value="MITOCHONDRIAL-PROCESSING PEPTIDASE SUBUNIT ALPHA"/>
    <property type="match status" value="1"/>
</dbReference>
<evidence type="ECO:0000259" key="3">
    <source>
        <dbReference type="Pfam" id="PF00675"/>
    </source>
</evidence>
<dbReference type="AlphaFoldDB" id="A0A7U6JJ73"/>
<feature type="domain" description="Peptidase M16 N-terminal" evidence="3">
    <location>
        <begin position="39"/>
        <end position="158"/>
    </location>
</feature>
<dbReference type="InterPro" id="IPR011249">
    <property type="entry name" value="Metalloenz_LuxS/M16"/>
</dbReference>
<dbReference type="Pfam" id="PF00675">
    <property type="entry name" value="Peptidase_M16"/>
    <property type="match status" value="1"/>
</dbReference>
<evidence type="ECO:0000256" key="2">
    <source>
        <dbReference type="SAM" id="SignalP"/>
    </source>
</evidence>
<gene>
    <name evidence="5" type="ORF">TBH_C1915</name>
</gene>
<dbReference type="EMBL" id="AP012273">
    <property type="protein sequence ID" value="BAO44830.1"/>
    <property type="molecule type" value="Genomic_DNA"/>
</dbReference>
<dbReference type="KEGG" id="tbn:TBH_C1915"/>
<dbReference type="PANTHER" id="PTHR11851">
    <property type="entry name" value="METALLOPROTEASE"/>
    <property type="match status" value="1"/>
</dbReference>
<comment type="similarity">
    <text evidence="1">Belongs to the peptidase M16 family.</text>
</comment>
<proteinExistence type="inferred from homology"/>
<dbReference type="InterPro" id="IPR011765">
    <property type="entry name" value="Pept_M16_N"/>
</dbReference>